<evidence type="ECO:0000313" key="2">
    <source>
        <dbReference type="EMBL" id="GFS06883.1"/>
    </source>
</evidence>
<evidence type="ECO:0000313" key="3">
    <source>
        <dbReference type="Proteomes" id="UP000762676"/>
    </source>
</evidence>
<dbReference type="EMBL" id="BMAT01009469">
    <property type="protein sequence ID" value="GFS06883.1"/>
    <property type="molecule type" value="Genomic_DNA"/>
</dbReference>
<organism evidence="2 3">
    <name type="scientific">Elysia marginata</name>
    <dbReference type="NCBI Taxonomy" id="1093978"/>
    <lineage>
        <taxon>Eukaryota</taxon>
        <taxon>Metazoa</taxon>
        <taxon>Spiralia</taxon>
        <taxon>Lophotrochozoa</taxon>
        <taxon>Mollusca</taxon>
        <taxon>Gastropoda</taxon>
        <taxon>Heterobranchia</taxon>
        <taxon>Euthyneura</taxon>
        <taxon>Panpulmonata</taxon>
        <taxon>Sacoglossa</taxon>
        <taxon>Placobranchoidea</taxon>
        <taxon>Plakobranchidae</taxon>
        <taxon>Elysia</taxon>
    </lineage>
</organism>
<evidence type="ECO:0000256" key="1">
    <source>
        <dbReference type="SAM" id="Phobius"/>
    </source>
</evidence>
<comment type="caution">
    <text evidence="2">The sequence shown here is derived from an EMBL/GenBank/DDBJ whole genome shotgun (WGS) entry which is preliminary data.</text>
</comment>
<gene>
    <name evidence="2" type="ORF">ElyMa_004716000</name>
</gene>
<proteinExistence type="predicted"/>
<dbReference type="AlphaFoldDB" id="A0AAV4I9F9"/>
<sequence length="99" mass="10515">MVVVVVVVVVVVAVVAVVVLEVVVVVVVVVVVEAVVVVVVTVVTSSVIRNWLDARPLLSTVPPSELSALSNQMSNAFSRLDLNYILCSSYIDLLAKRGE</sequence>
<feature type="transmembrane region" description="Helical" evidence="1">
    <location>
        <begin position="26"/>
        <end position="48"/>
    </location>
</feature>
<keyword evidence="3" id="KW-1185">Reference proteome</keyword>
<accession>A0AAV4I9F9</accession>
<dbReference type="Proteomes" id="UP000762676">
    <property type="component" value="Unassembled WGS sequence"/>
</dbReference>
<keyword evidence="1" id="KW-1133">Transmembrane helix</keyword>
<name>A0AAV4I9F9_9GAST</name>
<keyword evidence="1" id="KW-0472">Membrane</keyword>
<keyword evidence="1" id="KW-0812">Transmembrane</keyword>
<protein>
    <submittedName>
        <fullName evidence="2">Uncharacterized protein</fullName>
    </submittedName>
</protein>
<reference evidence="2 3" key="1">
    <citation type="journal article" date="2021" name="Elife">
        <title>Chloroplast acquisition without the gene transfer in kleptoplastic sea slugs, Plakobranchus ocellatus.</title>
        <authorList>
            <person name="Maeda T."/>
            <person name="Takahashi S."/>
            <person name="Yoshida T."/>
            <person name="Shimamura S."/>
            <person name="Takaki Y."/>
            <person name="Nagai Y."/>
            <person name="Toyoda A."/>
            <person name="Suzuki Y."/>
            <person name="Arimoto A."/>
            <person name="Ishii H."/>
            <person name="Satoh N."/>
            <person name="Nishiyama T."/>
            <person name="Hasebe M."/>
            <person name="Maruyama T."/>
            <person name="Minagawa J."/>
            <person name="Obokata J."/>
            <person name="Shigenobu S."/>
        </authorList>
    </citation>
    <scope>NUCLEOTIDE SEQUENCE [LARGE SCALE GENOMIC DNA]</scope>
</reference>